<name>A0A9E5MMU8_9GAMM</name>
<accession>A0A9E5MMU8</accession>
<keyword evidence="1" id="KW-1133">Transmembrane helix</keyword>
<evidence type="ECO:0000256" key="1">
    <source>
        <dbReference type="SAM" id="Phobius"/>
    </source>
</evidence>
<dbReference type="RefSeq" id="WP_167189296.1">
    <property type="nucleotide sequence ID" value="NZ_JAAONZ010000014.1"/>
</dbReference>
<dbReference type="Pfam" id="PF13400">
    <property type="entry name" value="Tad"/>
    <property type="match status" value="1"/>
</dbReference>
<keyword evidence="1" id="KW-0472">Membrane</keyword>
<organism evidence="3 4">
    <name type="scientific">Pseudomaricurvus hydrocarbonicus</name>
    <dbReference type="NCBI Taxonomy" id="1470433"/>
    <lineage>
        <taxon>Bacteria</taxon>
        <taxon>Pseudomonadati</taxon>
        <taxon>Pseudomonadota</taxon>
        <taxon>Gammaproteobacteria</taxon>
        <taxon>Cellvibrionales</taxon>
        <taxon>Cellvibrionaceae</taxon>
        <taxon>Pseudomaricurvus</taxon>
    </lineage>
</organism>
<dbReference type="EMBL" id="JAAONZ010000014">
    <property type="protein sequence ID" value="NHO67151.1"/>
    <property type="molecule type" value="Genomic_DNA"/>
</dbReference>
<evidence type="ECO:0000313" key="3">
    <source>
        <dbReference type="EMBL" id="NHO67151.1"/>
    </source>
</evidence>
<dbReference type="AlphaFoldDB" id="A0A9E5MMU8"/>
<gene>
    <name evidence="3" type="ORF">G8770_16505</name>
</gene>
<evidence type="ECO:0000313" key="4">
    <source>
        <dbReference type="Proteomes" id="UP000787472"/>
    </source>
</evidence>
<keyword evidence="4" id="KW-1185">Reference proteome</keyword>
<proteinExistence type="predicted"/>
<sequence>MNKYRPQLPGRQRGVIVVATTVAMLALLLVAGYSFNSGHLLLNKTRLQNIVDAAALSAAKVLDQSHDTLLAQQAGFNTLTMNLAEAGYEDLADSITGNGIAFSAEFSNTLVPFVPGSLDPRFVRISLAANAPLDDLFISMGGQKAVNASAISGPSPPLVGSACDLAPMMACGEDTLECEGDTCSNYYGYEPGQYTVMKYAAGDSSDVGAGNFQLIRLDDSQGGADVRENMAGGYEGCLATSDVVETEPGNTVGPVVQGLNTRFGSGGGGGLDTDLYQADYVTDFGSSFSTDANGEAVPPADGDVFDYSDYQTAYGEDQGGIIPNAVCPGGGRCHRRMLTIPIGNCSGTTNGQGQVPLYGFACLYLLQPVNQQGNEAQVYGQFVQGCTSYGSFSQDPTTGPAPTRIILYKDPGSEDS</sequence>
<protein>
    <submittedName>
        <fullName evidence="3">Pilus assembly protein</fullName>
    </submittedName>
</protein>
<keyword evidence="1" id="KW-0812">Transmembrane</keyword>
<comment type="caution">
    <text evidence="3">The sequence shown here is derived from an EMBL/GenBank/DDBJ whole genome shotgun (WGS) entry which is preliminary data.</text>
</comment>
<reference evidence="3" key="1">
    <citation type="submission" date="2020-03" db="EMBL/GenBank/DDBJ databases">
        <authorList>
            <person name="Guo F."/>
        </authorList>
    </citation>
    <scope>NUCLEOTIDE SEQUENCE</scope>
    <source>
        <strain evidence="3">JCM 30134</strain>
    </source>
</reference>
<dbReference type="InterPro" id="IPR028087">
    <property type="entry name" value="Tad_N"/>
</dbReference>
<dbReference type="Proteomes" id="UP000787472">
    <property type="component" value="Unassembled WGS sequence"/>
</dbReference>
<feature type="domain" description="Putative Flp pilus-assembly TadG-like N-terminal" evidence="2">
    <location>
        <begin position="14"/>
        <end position="59"/>
    </location>
</feature>
<evidence type="ECO:0000259" key="2">
    <source>
        <dbReference type="Pfam" id="PF13400"/>
    </source>
</evidence>
<feature type="transmembrane region" description="Helical" evidence="1">
    <location>
        <begin position="12"/>
        <end position="35"/>
    </location>
</feature>